<sequence>MALPAHLPLVKIVLGATDERTRQLVRLVDGEPPRLQASSVPNNHTARRLVLGQARDPGPDPRFAHRREDLARLASTSIG</sequence>
<accession>A0A1I7DB02</accession>
<protein>
    <submittedName>
        <fullName evidence="1">Uncharacterized protein</fullName>
    </submittedName>
</protein>
<keyword evidence="2" id="KW-1185">Reference proteome</keyword>
<dbReference type="Proteomes" id="UP000199546">
    <property type="component" value="Unassembled WGS sequence"/>
</dbReference>
<evidence type="ECO:0000313" key="1">
    <source>
        <dbReference type="EMBL" id="SFU08816.1"/>
    </source>
</evidence>
<evidence type="ECO:0000313" key="2">
    <source>
        <dbReference type="Proteomes" id="UP000199546"/>
    </source>
</evidence>
<reference evidence="2" key="1">
    <citation type="submission" date="2016-10" db="EMBL/GenBank/DDBJ databases">
        <authorList>
            <person name="Varghese N."/>
            <person name="Submissions S."/>
        </authorList>
    </citation>
    <scope>NUCLEOTIDE SEQUENCE [LARGE SCALE GENOMIC DNA]</scope>
    <source>
        <strain evidence="2">DSM 46136</strain>
    </source>
</reference>
<proteinExistence type="predicted"/>
<name>A0A1I7DB02_9ACTN</name>
<dbReference type="EMBL" id="FPBA01000043">
    <property type="protein sequence ID" value="SFU08816.1"/>
    <property type="molecule type" value="Genomic_DNA"/>
</dbReference>
<gene>
    <name evidence="1" type="ORF">SAMN05660657_05563</name>
</gene>
<dbReference type="AlphaFoldDB" id="A0A1I7DB02"/>
<organism evidence="1 2">
    <name type="scientific">Geodermatophilus amargosae</name>
    <dbReference type="NCBI Taxonomy" id="1296565"/>
    <lineage>
        <taxon>Bacteria</taxon>
        <taxon>Bacillati</taxon>
        <taxon>Actinomycetota</taxon>
        <taxon>Actinomycetes</taxon>
        <taxon>Geodermatophilales</taxon>
        <taxon>Geodermatophilaceae</taxon>
        <taxon>Geodermatophilus</taxon>
    </lineage>
</organism>